<protein>
    <submittedName>
        <fullName evidence="2">Uncharacterized protein</fullName>
    </submittedName>
</protein>
<dbReference type="VEuPathDB" id="FungiDB:TSTA_108540"/>
<feature type="region of interest" description="Disordered" evidence="1">
    <location>
        <begin position="412"/>
        <end position="445"/>
    </location>
</feature>
<sequence>MSQPKAWATPLCGQNRGFVHATECVSMVACPWCGQANPNKGNEENQSQTTTTFKDSASKSRELRQKAIVTAKKFLPGRNNIGSSLPSAEKENLTKPPSSYSLFVTLWKPQDDEAPWFNGKWLNVDNFTILLSESDVFTINTINQLVHELEPGCRELRQLVQSKFQYTARLASTASEKKAEFLSDTVLREGFNNMLLNLEIDTRKKREASGPQYKLHICFGKYPESQSDGECTVNISDNIPDDDINYYTDNTDHIFTSLDFDSQSDALKRRRASSASSFPVSKPKKIQTQYETSADPIIKKEKEPLGTTHTRVDYEIISISSSDEEATPNDDDEAKLSEAFRLFKKVLRQTKKKSSLAEGQDKKLKVKHELGGEANLSDIPVEEANLSEEPAEEANLLEEPVEEVNLFEELAEEANVPKLSNLAQDGPASNTRRRHGKSFPKKHLL</sequence>
<dbReference type="GeneID" id="8103110"/>
<evidence type="ECO:0000313" key="3">
    <source>
        <dbReference type="Proteomes" id="UP000001745"/>
    </source>
</evidence>
<feature type="compositionally biased region" description="Basic residues" evidence="1">
    <location>
        <begin position="431"/>
        <end position="445"/>
    </location>
</feature>
<feature type="region of interest" description="Disordered" evidence="1">
    <location>
        <begin position="271"/>
        <end position="291"/>
    </location>
</feature>
<dbReference type="InParanoid" id="B8MUK0"/>
<reference evidence="3" key="1">
    <citation type="journal article" date="2015" name="Genome Announc.">
        <title>Genome sequence of the AIDS-associated pathogen Penicillium marneffei (ATCC18224) and its near taxonomic relative Talaromyces stipitatus (ATCC10500).</title>
        <authorList>
            <person name="Nierman W.C."/>
            <person name="Fedorova-Abrams N.D."/>
            <person name="Andrianopoulos A."/>
        </authorList>
    </citation>
    <scope>NUCLEOTIDE SEQUENCE [LARGE SCALE GENOMIC DNA]</scope>
    <source>
        <strain evidence="3">ATCC 10500 / CBS 375.48 / QM 6759 / NRRL 1006</strain>
    </source>
</reference>
<dbReference type="RefSeq" id="XP_002488424.1">
    <property type="nucleotide sequence ID" value="XM_002488379.1"/>
</dbReference>
<name>B8MUK0_TALSN</name>
<feature type="region of interest" description="Disordered" evidence="1">
    <location>
        <begin position="37"/>
        <end position="61"/>
    </location>
</feature>
<organism evidence="2 3">
    <name type="scientific">Talaromyces stipitatus (strain ATCC 10500 / CBS 375.48 / QM 6759 / NRRL 1006)</name>
    <name type="common">Penicillium stipitatum</name>
    <dbReference type="NCBI Taxonomy" id="441959"/>
    <lineage>
        <taxon>Eukaryota</taxon>
        <taxon>Fungi</taxon>
        <taxon>Dikarya</taxon>
        <taxon>Ascomycota</taxon>
        <taxon>Pezizomycotina</taxon>
        <taxon>Eurotiomycetes</taxon>
        <taxon>Eurotiomycetidae</taxon>
        <taxon>Eurotiales</taxon>
        <taxon>Trichocomaceae</taxon>
        <taxon>Talaromyces</taxon>
        <taxon>Talaromyces sect. Talaromyces</taxon>
    </lineage>
</organism>
<dbReference type="Proteomes" id="UP000001745">
    <property type="component" value="Unassembled WGS sequence"/>
</dbReference>
<dbReference type="EMBL" id="EQ962661">
    <property type="protein sequence ID" value="EED11668.1"/>
    <property type="molecule type" value="Genomic_DNA"/>
</dbReference>
<feature type="compositionally biased region" description="Polar residues" evidence="1">
    <location>
        <begin position="37"/>
        <end position="55"/>
    </location>
</feature>
<proteinExistence type="predicted"/>
<evidence type="ECO:0000256" key="1">
    <source>
        <dbReference type="SAM" id="MobiDB-lite"/>
    </source>
</evidence>
<gene>
    <name evidence="2" type="ORF">TSTA_108540</name>
</gene>
<dbReference type="OrthoDB" id="4229583at2759"/>
<dbReference type="HOGENOM" id="CLU_049941_0_0_1"/>
<feature type="compositionally biased region" description="Polar residues" evidence="1">
    <location>
        <begin position="421"/>
        <end position="430"/>
    </location>
</feature>
<accession>B8MUK0</accession>
<dbReference type="AlphaFoldDB" id="B8MUK0"/>
<dbReference type="PhylomeDB" id="B8MUK0"/>
<evidence type="ECO:0000313" key="2">
    <source>
        <dbReference type="EMBL" id="EED11668.1"/>
    </source>
</evidence>
<keyword evidence="3" id="KW-1185">Reference proteome</keyword>